<dbReference type="OrthoDB" id="3262732at2759"/>
<dbReference type="Proteomes" id="UP000559256">
    <property type="component" value="Unassembled WGS sequence"/>
</dbReference>
<name>A0A8H5D8Y7_9AGAR</name>
<organism evidence="1 2">
    <name type="scientific">Tetrapyrgos nigripes</name>
    <dbReference type="NCBI Taxonomy" id="182062"/>
    <lineage>
        <taxon>Eukaryota</taxon>
        <taxon>Fungi</taxon>
        <taxon>Dikarya</taxon>
        <taxon>Basidiomycota</taxon>
        <taxon>Agaricomycotina</taxon>
        <taxon>Agaricomycetes</taxon>
        <taxon>Agaricomycetidae</taxon>
        <taxon>Agaricales</taxon>
        <taxon>Marasmiineae</taxon>
        <taxon>Marasmiaceae</taxon>
        <taxon>Tetrapyrgos</taxon>
    </lineage>
</organism>
<evidence type="ECO:0000313" key="2">
    <source>
        <dbReference type="Proteomes" id="UP000559256"/>
    </source>
</evidence>
<dbReference type="AlphaFoldDB" id="A0A8H5D8Y7"/>
<protein>
    <submittedName>
        <fullName evidence="1">Uncharacterized protein</fullName>
    </submittedName>
</protein>
<sequence length="78" mass="8671">MSISSEVERARYSQQLADYTLRQFTVARRTLDRDQIAASKLPNMPHIDFANLSIGSSQKLSAYGKGSRPVDVKQVVTA</sequence>
<dbReference type="EMBL" id="JAACJM010000056">
    <property type="protein sequence ID" value="KAF5355443.1"/>
    <property type="molecule type" value="Genomic_DNA"/>
</dbReference>
<evidence type="ECO:0000313" key="1">
    <source>
        <dbReference type="EMBL" id="KAF5355443.1"/>
    </source>
</evidence>
<comment type="caution">
    <text evidence="1">The sequence shown here is derived from an EMBL/GenBank/DDBJ whole genome shotgun (WGS) entry which is preliminary data.</text>
</comment>
<keyword evidence="2" id="KW-1185">Reference proteome</keyword>
<proteinExistence type="predicted"/>
<accession>A0A8H5D8Y7</accession>
<reference evidence="1 2" key="1">
    <citation type="journal article" date="2020" name="ISME J.">
        <title>Uncovering the hidden diversity of litter-decomposition mechanisms in mushroom-forming fungi.</title>
        <authorList>
            <person name="Floudas D."/>
            <person name="Bentzer J."/>
            <person name="Ahren D."/>
            <person name="Johansson T."/>
            <person name="Persson P."/>
            <person name="Tunlid A."/>
        </authorList>
    </citation>
    <scope>NUCLEOTIDE SEQUENCE [LARGE SCALE GENOMIC DNA]</scope>
    <source>
        <strain evidence="1 2">CBS 291.85</strain>
    </source>
</reference>
<gene>
    <name evidence="1" type="ORF">D9758_006395</name>
</gene>